<name>A0A1I2D6W5_9BACT</name>
<dbReference type="RefSeq" id="WP_093832660.1">
    <property type="nucleotide sequence ID" value="NZ_FOLQ01000019.1"/>
</dbReference>
<evidence type="ECO:0000313" key="2">
    <source>
        <dbReference type="Proteomes" id="UP000198598"/>
    </source>
</evidence>
<gene>
    <name evidence="1" type="ORF">SAMN05216167_11929</name>
</gene>
<dbReference type="EMBL" id="FOLQ01000019">
    <property type="protein sequence ID" value="SFE76259.1"/>
    <property type="molecule type" value="Genomic_DNA"/>
</dbReference>
<organism evidence="1 2">
    <name type="scientific">Spirosoma endophyticum</name>
    <dbReference type="NCBI Taxonomy" id="662367"/>
    <lineage>
        <taxon>Bacteria</taxon>
        <taxon>Pseudomonadati</taxon>
        <taxon>Bacteroidota</taxon>
        <taxon>Cytophagia</taxon>
        <taxon>Cytophagales</taxon>
        <taxon>Cytophagaceae</taxon>
        <taxon>Spirosoma</taxon>
    </lineage>
</organism>
<proteinExistence type="predicted"/>
<dbReference type="STRING" id="662367.SAMN05216167_11929"/>
<dbReference type="OrthoDB" id="962155at2"/>
<protein>
    <submittedName>
        <fullName evidence="1">Uncharacterized protein</fullName>
    </submittedName>
</protein>
<sequence>MQIIENWTLVRGILKTFSAESDTDNFGELSLSIQQTTSLEGIADLISPKALDQARVYVPKADLTGTTVRPGQTVELILHITASGRLYAQAGSLRVINA</sequence>
<evidence type="ECO:0000313" key="1">
    <source>
        <dbReference type="EMBL" id="SFE76259.1"/>
    </source>
</evidence>
<dbReference type="AlphaFoldDB" id="A0A1I2D6W5"/>
<keyword evidence="2" id="KW-1185">Reference proteome</keyword>
<dbReference type="Proteomes" id="UP000198598">
    <property type="component" value="Unassembled WGS sequence"/>
</dbReference>
<reference evidence="1 2" key="1">
    <citation type="submission" date="2016-10" db="EMBL/GenBank/DDBJ databases">
        <authorList>
            <person name="de Groot N.N."/>
        </authorList>
    </citation>
    <scope>NUCLEOTIDE SEQUENCE [LARGE SCALE GENOMIC DNA]</scope>
    <source>
        <strain evidence="1 2">DSM 26130</strain>
    </source>
</reference>
<accession>A0A1I2D6W5</accession>